<evidence type="ECO:0000256" key="1">
    <source>
        <dbReference type="SAM" id="MobiDB-lite"/>
    </source>
</evidence>
<accession>A0A9J5YGB4</accession>
<comment type="caution">
    <text evidence="2">The sequence shown here is derived from an EMBL/GenBank/DDBJ whole genome shotgun (WGS) entry which is preliminary data.</text>
</comment>
<gene>
    <name evidence="2" type="ORF">H5410_031141</name>
</gene>
<sequence length="116" mass="12651">MARPKVLGKGPQPQKKEKWVVLALEVKTPQSTRAKPPQESGVGKCKKQVVSSLSLSSSSSDIMGINSTHLTTSNSENEKVAGSRTSIHTSPPDREPLKRRQSELHSKIVHDQLAQC</sequence>
<feature type="compositionally biased region" description="Polar residues" evidence="1">
    <location>
        <begin position="65"/>
        <end position="75"/>
    </location>
</feature>
<organism evidence="2 3">
    <name type="scientific">Solanum commersonii</name>
    <name type="common">Commerson's wild potato</name>
    <name type="synonym">Commerson's nightshade</name>
    <dbReference type="NCBI Taxonomy" id="4109"/>
    <lineage>
        <taxon>Eukaryota</taxon>
        <taxon>Viridiplantae</taxon>
        <taxon>Streptophyta</taxon>
        <taxon>Embryophyta</taxon>
        <taxon>Tracheophyta</taxon>
        <taxon>Spermatophyta</taxon>
        <taxon>Magnoliopsida</taxon>
        <taxon>eudicotyledons</taxon>
        <taxon>Gunneridae</taxon>
        <taxon>Pentapetalae</taxon>
        <taxon>asterids</taxon>
        <taxon>lamiids</taxon>
        <taxon>Solanales</taxon>
        <taxon>Solanaceae</taxon>
        <taxon>Solanoideae</taxon>
        <taxon>Solaneae</taxon>
        <taxon>Solanum</taxon>
    </lineage>
</organism>
<dbReference type="AlphaFoldDB" id="A0A9J5YGB4"/>
<evidence type="ECO:0000313" key="2">
    <source>
        <dbReference type="EMBL" id="KAG5599771.1"/>
    </source>
</evidence>
<keyword evidence="3" id="KW-1185">Reference proteome</keyword>
<name>A0A9J5YGB4_SOLCO</name>
<evidence type="ECO:0000313" key="3">
    <source>
        <dbReference type="Proteomes" id="UP000824120"/>
    </source>
</evidence>
<dbReference type="EMBL" id="JACXVP010000006">
    <property type="protein sequence ID" value="KAG5599771.1"/>
    <property type="molecule type" value="Genomic_DNA"/>
</dbReference>
<feature type="region of interest" description="Disordered" evidence="1">
    <location>
        <begin position="56"/>
        <end position="116"/>
    </location>
</feature>
<protein>
    <submittedName>
        <fullName evidence="2">Uncharacterized protein</fullName>
    </submittedName>
</protein>
<dbReference type="Proteomes" id="UP000824120">
    <property type="component" value="Chromosome 6"/>
</dbReference>
<reference evidence="2 3" key="1">
    <citation type="submission" date="2020-09" db="EMBL/GenBank/DDBJ databases">
        <title>De no assembly of potato wild relative species, Solanum commersonii.</title>
        <authorList>
            <person name="Cho K."/>
        </authorList>
    </citation>
    <scope>NUCLEOTIDE SEQUENCE [LARGE SCALE GENOMIC DNA]</scope>
    <source>
        <strain evidence="2">LZ3.2</strain>
        <tissue evidence="2">Leaf</tissue>
    </source>
</reference>
<feature type="compositionally biased region" description="Basic and acidic residues" evidence="1">
    <location>
        <begin position="91"/>
        <end position="110"/>
    </location>
</feature>
<proteinExistence type="predicted"/>